<dbReference type="Proteomes" id="UP000054387">
    <property type="component" value="Unassembled WGS sequence"/>
</dbReference>
<name>A0A0W1R7K1_9EURY</name>
<dbReference type="InterPro" id="IPR000917">
    <property type="entry name" value="Sulfatase_N"/>
</dbReference>
<dbReference type="InterPro" id="IPR050738">
    <property type="entry name" value="Sulfatase"/>
</dbReference>
<comment type="similarity">
    <text evidence="1">Belongs to the sulfatase family.</text>
</comment>
<dbReference type="OrthoDB" id="3164at2157"/>
<reference evidence="5 6" key="1">
    <citation type="submission" date="2015-12" db="EMBL/GenBank/DDBJ databases">
        <title>Haloprofundus marisrubri gen. nov., sp. nov., an extremely halophilic archaeon isolated from the Discovery deep brine-seawater interface in the Red Sea.</title>
        <authorList>
            <person name="Zhang G."/>
            <person name="Stingl U."/>
            <person name="Rashid M."/>
        </authorList>
    </citation>
    <scope>NUCLEOTIDE SEQUENCE [LARGE SCALE GENOMIC DNA]</scope>
    <source>
        <strain evidence="5 6">SB9</strain>
    </source>
</reference>
<dbReference type="EMBL" id="LOPU01000029">
    <property type="protein sequence ID" value="KTG09403.1"/>
    <property type="molecule type" value="Genomic_DNA"/>
</dbReference>
<evidence type="ECO:0000313" key="6">
    <source>
        <dbReference type="Proteomes" id="UP000054387"/>
    </source>
</evidence>
<feature type="region of interest" description="Disordered" evidence="3">
    <location>
        <begin position="415"/>
        <end position="469"/>
    </location>
</feature>
<dbReference type="SUPFAM" id="SSF53649">
    <property type="entry name" value="Alkaline phosphatase-like"/>
    <property type="match status" value="1"/>
</dbReference>
<dbReference type="InterPro" id="IPR017850">
    <property type="entry name" value="Alkaline_phosphatase_core_sf"/>
</dbReference>
<dbReference type="RefSeq" id="WP_058582555.1">
    <property type="nucleotide sequence ID" value="NZ_LOPU01000029.1"/>
</dbReference>
<feature type="compositionally biased region" description="Basic and acidic residues" evidence="3">
    <location>
        <begin position="459"/>
        <end position="469"/>
    </location>
</feature>
<organism evidence="5 6">
    <name type="scientific">Haloprofundus marisrubri</name>
    <dbReference type="NCBI Taxonomy" id="1514971"/>
    <lineage>
        <taxon>Archaea</taxon>
        <taxon>Methanobacteriati</taxon>
        <taxon>Methanobacteriota</taxon>
        <taxon>Stenosarchaea group</taxon>
        <taxon>Halobacteria</taxon>
        <taxon>Halobacteriales</taxon>
        <taxon>Haloferacaceae</taxon>
        <taxon>Haloprofundus</taxon>
    </lineage>
</organism>
<dbReference type="STRING" id="1514971.AUR64_16630"/>
<gene>
    <name evidence="5" type="ORF">AUR64_16630</name>
</gene>
<dbReference type="Gene3D" id="3.40.720.10">
    <property type="entry name" value="Alkaline Phosphatase, subunit A"/>
    <property type="match status" value="1"/>
</dbReference>
<accession>A0A0W1R7K1</accession>
<evidence type="ECO:0000259" key="4">
    <source>
        <dbReference type="Pfam" id="PF00884"/>
    </source>
</evidence>
<dbReference type="PANTHER" id="PTHR42693:SF53">
    <property type="entry name" value="ENDO-4-O-SULFATASE"/>
    <property type="match status" value="1"/>
</dbReference>
<evidence type="ECO:0000256" key="1">
    <source>
        <dbReference type="ARBA" id="ARBA00008779"/>
    </source>
</evidence>
<keyword evidence="6" id="KW-1185">Reference proteome</keyword>
<comment type="caution">
    <text evidence="5">The sequence shown here is derived from an EMBL/GenBank/DDBJ whole genome shotgun (WGS) entry which is preliminary data.</text>
</comment>
<evidence type="ECO:0000256" key="3">
    <source>
        <dbReference type="SAM" id="MobiDB-lite"/>
    </source>
</evidence>
<keyword evidence="2" id="KW-0378">Hydrolase</keyword>
<dbReference type="PANTHER" id="PTHR42693">
    <property type="entry name" value="ARYLSULFATASE FAMILY MEMBER"/>
    <property type="match status" value="1"/>
</dbReference>
<dbReference type="AlphaFoldDB" id="A0A0W1R7K1"/>
<dbReference type="GO" id="GO:0004065">
    <property type="term" value="F:arylsulfatase activity"/>
    <property type="evidence" value="ECO:0007669"/>
    <property type="project" value="TreeGrafter"/>
</dbReference>
<sequence>MPRNVVVLCLDTVRKDFFDRFAPRLQERADVTFEQCRAASGWSVPSHASMLTGELPSEHGATAFSPRLDALETEDTFVGDLSEHRSLGISTNVYAGSAYGFDAHFDDFLDVTRDRRRPEGLDVAEFIADHDEPGIDRYLDIVRAALDHDKPAASLYNAIALQLDSATRNRLPTPFDDGAKTVRRELRSRLAGRDDPTVAFCNLMEGHEPHRDTLGYDRTIAGTPLGWSTQGLKPWHVVGDVDDETETKLQRYRGLYAASVDYLDQQVAALVDDLLALDRETTVVITADHGENLGTAADGGLLGHVGSLSEGVLHVPLLLVNPPEGYDDVESELVSHLSLRRLIRGLGRDETPDVTTDVAPAELLGLTPGNDPLVDIDSDRFDRSIRCAYREKEKYEWDNNGSVVHYDLVAERPGWQREVESETESEPPTWATDPFDESVSTARERAKAAASDDGPTGSVERRLRDLGYV</sequence>
<dbReference type="Pfam" id="PF00884">
    <property type="entry name" value="Sulfatase"/>
    <property type="match status" value="1"/>
</dbReference>
<proteinExistence type="inferred from homology"/>
<feature type="domain" description="Sulfatase N-terminal" evidence="4">
    <location>
        <begin position="3"/>
        <end position="337"/>
    </location>
</feature>
<evidence type="ECO:0000256" key="2">
    <source>
        <dbReference type="ARBA" id="ARBA00022801"/>
    </source>
</evidence>
<evidence type="ECO:0000313" key="5">
    <source>
        <dbReference type="EMBL" id="KTG09403.1"/>
    </source>
</evidence>
<protein>
    <recommendedName>
        <fullName evidence="4">Sulfatase N-terminal domain-containing protein</fullName>
    </recommendedName>
</protein>